<evidence type="ECO:0000256" key="1">
    <source>
        <dbReference type="SAM" id="MobiDB-lite"/>
    </source>
</evidence>
<name>D0UWH0_9CAUD</name>
<organism evidence="2 3">
    <name type="scientific">Streptomyces phage ZL12</name>
    <dbReference type="NCBI Taxonomy" id="2570911"/>
    <lineage>
        <taxon>Viruses</taxon>
        <taxon>Duplodnaviria</taxon>
        <taxon>Heunggongvirae</taxon>
        <taxon>Uroviricota</taxon>
        <taxon>Caudoviricetes</taxon>
        <taxon>Fuzanglongvirus</taxon>
        <taxon>Fuzanglongvirus ZL12</taxon>
    </lineage>
</organism>
<evidence type="ECO:0000313" key="3">
    <source>
        <dbReference type="Proteomes" id="UP000298310"/>
    </source>
</evidence>
<dbReference type="KEGG" id="vg:80142681"/>
<evidence type="ECO:0000313" key="2">
    <source>
        <dbReference type="EMBL" id="ACX71142.1"/>
    </source>
</evidence>
<keyword evidence="3" id="KW-1185">Reference proteome</keyword>
<feature type="compositionally biased region" description="Pro residues" evidence="1">
    <location>
        <begin position="59"/>
        <end position="68"/>
    </location>
</feature>
<dbReference type="Proteomes" id="UP000298310">
    <property type="component" value="Segment"/>
</dbReference>
<feature type="region of interest" description="Disordered" evidence="1">
    <location>
        <begin position="117"/>
        <end position="153"/>
    </location>
</feature>
<gene>
    <name evidence="2" type="ORF">pZL12.65c</name>
</gene>
<proteinExistence type="predicted"/>
<feature type="compositionally biased region" description="Basic and acidic residues" evidence="1">
    <location>
        <begin position="126"/>
        <end position="153"/>
    </location>
</feature>
<accession>D0UWH0</accession>
<reference evidence="2 3" key="1">
    <citation type="journal article" date="2010" name="J. Bacteriol.">
        <title>Characterization of the replication, transfer, and plasmid/lytic phage cycle of the Streptomyces plasmid-phage pZL12.</title>
        <authorList>
            <person name="Zhong L."/>
            <person name="Cheng Q."/>
            <person name="Tian X."/>
            <person name="Zhao L."/>
            <person name="Qin Z."/>
        </authorList>
    </citation>
    <scope>NUCLEOTIDE SEQUENCE [LARGE SCALE GENOMIC DNA]</scope>
</reference>
<protein>
    <submittedName>
        <fullName evidence="2">Uncharacterized protein</fullName>
    </submittedName>
</protein>
<feature type="region of interest" description="Disordered" evidence="1">
    <location>
        <begin position="1"/>
        <end position="72"/>
    </location>
</feature>
<feature type="region of interest" description="Disordered" evidence="1">
    <location>
        <begin position="183"/>
        <end position="257"/>
    </location>
</feature>
<dbReference type="EMBL" id="GQ919031">
    <property type="protein sequence ID" value="ACX71142.1"/>
    <property type="molecule type" value="Genomic_DNA"/>
</dbReference>
<feature type="compositionally biased region" description="Low complexity" evidence="1">
    <location>
        <begin position="1"/>
        <end position="16"/>
    </location>
</feature>
<sequence length="257" mass="26808">MDHGAGPTTTPMGGTALMRRPAQHRTPATGWAHPYTGTAALAVFYNDGGDPPEGGTPNPADPPKPGPPAQRTFTQAEVEALAAKEKAQGKRSAAKEFAEKHGFSSIEDAEQFIAVARQSQEAALSEQERREKDLADREARAEAREKAAADRERAANRRAVLVGLGAVGDDLDDAVALLRVDDDADDTAVQEAATKLKSRRPELFGTTPPADPAVKPAMPPAPGGAPAGGPPARQNPSGKPGDRGRAIAQSRGHRTAA</sequence>